<evidence type="ECO:0000313" key="4">
    <source>
        <dbReference type="Proteomes" id="UP000001555"/>
    </source>
</evidence>
<evidence type="ECO:0000256" key="1">
    <source>
        <dbReference type="SAM" id="SignalP"/>
    </source>
</evidence>
<feature type="chain" id="PRO_5014568079" description="Apple domain-containing protein" evidence="1">
    <location>
        <begin position="23"/>
        <end position="78"/>
    </location>
</feature>
<organism>
    <name type="scientific">Ixodes scapularis</name>
    <name type="common">Black-legged tick</name>
    <name type="synonym">Deer tick</name>
    <dbReference type="NCBI Taxonomy" id="6945"/>
    <lineage>
        <taxon>Eukaryota</taxon>
        <taxon>Metazoa</taxon>
        <taxon>Ecdysozoa</taxon>
        <taxon>Arthropoda</taxon>
        <taxon>Chelicerata</taxon>
        <taxon>Arachnida</taxon>
        <taxon>Acari</taxon>
        <taxon>Parasitiformes</taxon>
        <taxon>Ixodida</taxon>
        <taxon>Ixodoidea</taxon>
        <taxon>Ixodidae</taxon>
        <taxon>Ixodinae</taxon>
        <taxon>Ixodes</taxon>
    </lineage>
</organism>
<keyword evidence="1" id="KW-0732">Signal</keyword>
<feature type="signal peptide" evidence="1">
    <location>
        <begin position="1"/>
        <end position="22"/>
    </location>
</feature>
<dbReference type="VEuPathDB" id="VectorBase:ISCI006163"/>
<reference evidence="3" key="2">
    <citation type="submission" date="2020-05" db="UniProtKB">
        <authorList>
            <consortium name="EnsemblMetazoa"/>
        </authorList>
    </citation>
    <scope>IDENTIFICATION</scope>
    <source>
        <strain evidence="3">wikel</strain>
    </source>
</reference>
<evidence type="ECO:0000313" key="3">
    <source>
        <dbReference type="EnsemblMetazoa" id="ISCW006163-PA"/>
    </source>
</evidence>
<dbReference type="AlphaFoldDB" id="B7PPZ8"/>
<dbReference type="InParanoid" id="B7PPZ8"/>
<reference evidence="2 4" key="1">
    <citation type="submission" date="2008-03" db="EMBL/GenBank/DDBJ databases">
        <title>Annotation of Ixodes scapularis.</title>
        <authorList>
            <consortium name="Ixodes scapularis Genome Project Consortium"/>
            <person name="Caler E."/>
            <person name="Hannick L.I."/>
            <person name="Bidwell S."/>
            <person name="Joardar V."/>
            <person name="Thiagarajan M."/>
            <person name="Amedeo P."/>
            <person name="Galinsky K.J."/>
            <person name="Schobel S."/>
            <person name="Inman J."/>
            <person name="Hostetler J."/>
            <person name="Miller J."/>
            <person name="Hammond M."/>
            <person name="Megy K."/>
            <person name="Lawson D."/>
            <person name="Kodira C."/>
            <person name="Sutton G."/>
            <person name="Meyer J."/>
            <person name="Hill C.A."/>
            <person name="Birren B."/>
            <person name="Nene V."/>
            <person name="Collins F."/>
            <person name="Alarcon-Chaidez F."/>
            <person name="Wikel S."/>
            <person name="Strausberg R."/>
        </authorList>
    </citation>
    <scope>NUCLEOTIDE SEQUENCE [LARGE SCALE GENOMIC DNA]</scope>
    <source>
        <strain evidence="4">Wikel</strain>
        <strain evidence="2">Wikel colony</strain>
    </source>
</reference>
<evidence type="ECO:0000313" key="2">
    <source>
        <dbReference type="EMBL" id="EEC08670.1"/>
    </source>
</evidence>
<dbReference type="EMBL" id="ABJB011123473">
    <property type="status" value="NOT_ANNOTATED_CDS"/>
    <property type="molecule type" value="Genomic_DNA"/>
</dbReference>
<protein>
    <recommendedName>
        <fullName evidence="5">Apple domain-containing protein</fullName>
    </recommendedName>
</protein>
<gene>
    <name evidence="2" type="ORF">IscW_ISCW006163</name>
</gene>
<name>B7PPZ8_IXOSC</name>
<keyword evidence="4" id="KW-1185">Reference proteome</keyword>
<proteinExistence type="predicted"/>
<dbReference type="Proteomes" id="UP000001555">
    <property type="component" value="Unassembled WGS sequence"/>
</dbReference>
<dbReference type="VEuPathDB" id="VectorBase:ISCW006163"/>
<dbReference type="PaxDb" id="6945-B7PPZ8"/>
<dbReference type="EMBL" id="DS762110">
    <property type="protein sequence ID" value="EEC08670.1"/>
    <property type="molecule type" value="Genomic_DNA"/>
</dbReference>
<sequence length="78" mass="8704">MTTAMARLASAVLLSLAVLVEGSQQQPQQHTLFRTLLRHRRQPQGLLASLPGPPRSRMQCTAACLREPRCVALNFRPR</sequence>
<dbReference type="EnsemblMetazoa" id="ISCW006163-RA">
    <property type="protein sequence ID" value="ISCW006163-PA"/>
    <property type="gene ID" value="ISCW006163"/>
</dbReference>
<dbReference type="HOGENOM" id="CLU_2624735_0_0_1"/>
<accession>B7PPZ8</accession>
<evidence type="ECO:0008006" key="5">
    <source>
        <dbReference type="Google" id="ProtNLM"/>
    </source>
</evidence>